<accession>A0AAV2B631</accession>
<evidence type="ECO:0000313" key="2">
    <source>
        <dbReference type="Proteomes" id="UP001497382"/>
    </source>
</evidence>
<protein>
    <submittedName>
        <fullName evidence="1">Uncharacterized protein</fullName>
    </submittedName>
</protein>
<sequence>MELDFWSGLLSLDRVDRYTRSKMGPYATLPLLKWSDGQETHRVDAKLDWTFQRVINGLQDLPSTAEFNFIFIG</sequence>
<gene>
    <name evidence="1" type="ORF">LARSCL_LOCUS17228</name>
</gene>
<proteinExistence type="predicted"/>
<evidence type="ECO:0000313" key="1">
    <source>
        <dbReference type="EMBL" id="CAL1291688.1"/>
    </source>
</evidence>
<dbReference type="AlphaFoldDB" id="A0AAV2B631"/>
<comment type="caution">
    <text evidence="1">The sequence shown here is derived from an EMBL/GenBank/DDBJ whole genome shotgun (WGS) entry which is preliminary data.</text>
</comment>
<dbReference type="Proteomes" id="UP001497382">
    <property type="component" value="Unassembled WGS sequence"/>
</dbReference>
<reference evidence="1 2" key="1">
    <citation type="submission" date="2024-04" db="EMBL/GenBank/DDBJ databases">
        <authorList>
            <person name="Rising A."/>
            <person name="Reimegard J."/>
            <person name="Sonavane S."/>
            <person name="Akerstrom W."/>
            <person name="Nylinder S."/>
            <person name="Hedman E."/>
            <person name="Kallberg Y."/>
        </authorList>
    </citation>
    <scope>NUCLEOTIDE SEQUENCE [LARGE SCALE GENOMIC DNA]</scope>
</reference>
<name>A0AAV2B631_9ARAC</name>
<dbReference type="EMBL" id="CAXIEN010000290">
    <property type="protein sequence ID" value="CAL1291688.1"/>
    <property type="molecule type" value="Genomic_DNA"/>
</dbReference>
<organism evidence="1 2">
    <name type="scientific">Larinioides sclopetarius</name>
    <dbReference type="NCBI Taxonomy" id="280406"/>
    <lineage>
        <taxon>Eukaryota</taxon>
        <taxon>Metazoa</taxon>
        <taxon>Ecdysozoa</taxon>
        <taxon>Arthropoda</taxon>
        <taxon>Chelicerata</taxon>
        <taxon>Arachnida</taxon>
        <taxon>Araneae</taxon>
        <taxon>Araneomorphae</taxon>
        <taxon>Entelegynae</taxon>
        <taxon>Araneoidea</taxon>
        <taxon>Araneidae</taxon>
        <taxon>Larinioides</taxon>
    </lineage>
</organism>
<keyword evidence="2" id="KW-1185">Reference proteome</keyword>